<evidence type="ECO:0000313" key="2">
    <source>
        <dbReference type="Proteomes" id="UP000199516"/>
    </source>
</evidence>
<sequence>MKKKYMIIAVDQEGNEVGLEPYMEDEHRTGVYFESKEQACAFYDVMKTDLSPCSVKMLTVNP</sequence>
<protein>
    <submittedName>
        <fullName evidence="1">Uncharacterized protein</fullName>
    </submittedName>
</protein>
<dbReference type="AlphaFoldDB" id="A0A1I2BMA8"/>
<reference evidence="1 2" key="1">
    <citation type="submission" date="2016-10" db="EMBL/GenBank/DDBJ databases">
        <authorList>
            <person name="de Groot N.N."/>
        </authorList>
    </citation>
    <scope>NUCLEOTIDE SEQUENCE [LARGE SCALE GENOMIC DNA]</scope>
    <source>
        <strain evidence="1 2">DSM 23995</strain>
    </source>
</reference>
<name>A0A1I2BMA8_9BACI</name>
<proteinExistence type="predicted"/>
<dbReference type="STRING" id="930128.SAMN05192532_102400"/>
<accession>A0A1I2BMA8</accession>
<evidence type="ECO:0000313" key="1">
    <source>
        <dbReference type="EMBL" id="SFE57354.1"/>
    </source>
</evidence>
<gene>
    <name evidence="1" type="ORF">SAMN05192532_102400</name>
</gene>
<dbReference type="RefSeq" id="WP_091658900.1">
    <property type="nucleotide sequence ID" value="NZ_FONT01000002.1"/>
</dbReference>
<dbReference type="EMBL" id="FONT01000002">
    <property type="protein sequence ID" value="SFE57354.1"/>
    <property type="molecule type" value="Genomic_DNA"/>
</dbReference>
<dbReference type="Proteomes" id="UP000199516">
    <property type="component" value="Unassembled WGS sequence"/>
</dbReference>
<dbReference type="OrthoDB" id="2970899at2"/>
<organism evidence="1 2">
    <name type="scientific">Alteribacillus iranensis</name>
    <dbReference type="NCBI Taxonomy" id="930128"/>
    <lineage>
        <taxon>Bacteria</taxon>
        <taxon>Bacillati</taxon>
        <taxon>Bacillota</taxon>
        <taxon>Bacilli</taxon>
        <taxon>Bacillales</taxon>
        <taxon>Bacillaceae</taxon>
        <taxon>Alteribacillus</taxon>
    </lineage>
</organism>
<keyword evidence="2" id="KW-1185">Reference proteome</keyword>